<feature type="compositionally biased region" description="Basic residues" evidence="1">
    <location>
        <begin position="73"/>
        <end position="89"/>
    </location>
</feature>
<accession>A0A0A9D8N1</accession>
<name>A0A0A9D8N1_ARUDO</name>
<protein>
    <submittedName>
        <fullName evidence="2">Uncharacterized protein</fullName>
    </submittedName>
</protein>
<proteinExistence type="predicted"/>
<feature type="region of interest" description="Disordered" evidence="1">
    <location>
        <begin position="19"/>
        <end position="112"/>
    </location>
</feature>
<evidence type="ECO:0000256" key="1">
    <source>
        <dbReference type="SAM" id="MobiDB-lite"/>
    </source>
</evidence>
<organism evidence="2">
    <name type="scientific">Arundo donax</name>
    <name type="common">Giant reed</name>
    <name type="synonym">Donax arundinaceus</name>
    <dbReference type="NCBI Taxonomy" id="35708"/>
    <lineage>
        <taxon>Eukaryota</taxon>
        <taxon>Viridiplantae</taxon>
        <taxon>Streptophyta</taxon>
        <taxon>Embryophyta</taxon>
        <taxon>Tracheophyta</taxon>
        <taxon>Spermatophyta</taxon>
        <taxon>Magnoliopsida</taxon>
        <taxon>Liliopsida</taxon>
        <taxon>Poales</taxon>
        <taxon>Poaceae</taxon>
        <taxon>PACMAD clade</taxon>
        <taxon>Arundinoideae</taxon>
        <taxon>Arundineae</taxon>
        <taxon>Arundo</taxon>
    </lineage>
</organism>
<reference evidence="2" key="2">
    <citation type="journal article" date="2015" name="Data Brief">
        <title>Shoot transcriptome of the giant reed, Arundo donax.</title>
        <authorList>
            <person name="Barrero R.A."/>
            <person name="Guerrero F.D."/>
            <person name="Moolhuijzen P."/>
            <person name="Goolsby J.A."/>
            <person name="Tidwell J."/>
            <person name="Bellgard S.E."/>
            <person name="Bellgard M.I."/>
        </authorList>
    </citation>
    <scope>NUCLEOTIDE SEQUENCE</scope>
    <source>
        <tissue evidence="2">Shoot tissue taken approximately 20 cm above the soil surface</tissue>
    </source>
</reference>
<dbReference type="AlphaFoldDB" id="A0A0A9D8N1"/>
<feature type="compositionally biased region" description="Gly residues" evidence="1">
    <location>
        <begin position="54"/>
        <end position="66"/>
    </location>
</feature>
<sequence length="112" mass="12171">MPLPSPRRRPVGVVVTAVASARPRPHPSSPLRLPPQIQQVGRRCASRPPHPGARSGGGSPDGGGATGWSRAILPRRLHQIRSPRPRRQPRREGADVRGPVHHIWARAVKEVS</sequence>
<dbReference type="EMBL" id="GBRH01213759">
    <property type="protein sequence ID" value="JAD84136.1"/>
    <property type="molecule type" value="Transcribed_RNA"/>
</dbReference>
<evidence type="ECO:0000313" key="2">
    <source>
        <dbReference type="EMBL" id="JAD84136.1"/>
    </source>
</evidence>
<reference evidence="2" key="1">
    <citation type="submission" date="2014-09" db="EMBL/GenBank/DDBJ databases">
        <authorList>
            <person name="Magalhaes I.L.F."/>
            <person name="Oliveira U."/>
            <person name="Santos F.R."/>
            <person name="Vidigal T.H.D.A."/>
            <person name="Brescovit A.D."/>
            <person name="Santos A.J."/>
        </authorList>
    </citation>
    <scope>NUCLEOTIDE SEQUENCE</scope>
    <source>
        <tissue evidence="2">Shoot tissue taken approximately 20 cm above the soil surface</tissue>
    </source>
</reference>